<feature type="compositionally biased region" description="Polar residues" evidence="1">
    <location>
        <begin position="84"/>
        <end position="101"/>
    </location>
</feature>
<proteinExistence type="predicted"/>
<evidence type="ECO:0000313" key="3">
    <source>
        <dbReference type="Proteomes" id="UP000824120"/>
    </source>
</evidence>
<feature type="region of interest" description="Disordered" evidence="1">
    <location>
        <begin position="77"/>
        <end position="101"/>
    </location>
</feature>
<organism evidence="2 3">
    <name type="scientific">Solanum commersonii</name>
    <name type="common">Commerson's wild potato</name>
    <name type="synonym">Commerson's nightshade</name>
    <dbReference type="NCBI Taxonomy" id="4109"/>
    <lineage>
        <taxon>Eukaryota</taxon>
        <taxon>Viridiplantae</taxon>
        <taxon>Streptophyta</taxon>
        <taxon>Embryophyta</taxon>
        <taxon>Tracheophyta</taxon>
        <taxon>Spermatophyta</taxon>
        <taxon>Magnoliopsida</taxon>
        <taxon>eudicotyledons</taxon>
        <taxon>Gunneridae</taxon>
        <taxon>Pentapetalae</taxon>
        <taxon>asterids</taxon>
        <taxon>lamiids</taxon>
        <taxon>Solanales</taxon>
        <taxon>Solanaceae</taxon>
        <taxon>Solanoideae</taxon>
        <taxon>Solaneae</taxon>
        <taxon>Solanum</taxon>
    </lineage>
</organism>
<dbReference type="EMBL" id="JACXVP010000004">
    <property type="protein sequence ID" value="KAG5613369.1"/>
    <property type="molecule type" value="Genomic_DNA"/>
</dbReference>
<dbReference type="Proteomes" id="UP000824120">
    <property type="component" value="Chromosome 4"/>
</dbReference>
<accession>A0A9J5ZMI6</accession>
<evidence type="ECO:0000256" key="1">
    <source>
        <dbReference type="SAM" id="MobiDB-lite"/>
    </source>
</evidence>
<protein>
    <submittedName>
        <fullName evidence="2">Uncharacterized protein</fullName>
    </submittedName>
</protein>
<keyword evidence="3" id="KW-1185">Reference proteome</keyword>
<comment type="caution">
    <text evidence="2">The sequence shown here is derived from an EMBL/GenBank/DDBJ whole genome shotgun (WGS) entry which is preliminary data.</text>
</comment>
<gene>
    <name evidence="2" type="ORF">H5410_024650</name>
</gene>
<name>A0A9J5ZMI6_SOLCO</name>
<dbReference type="AlphaFoldDB" id="A0A9J5ZMI6"/>
<evidence type="ECO:0000313" key="2">
    <source>
        <dbReference type="EMBL" id="KAG5613369.1"/>
    </source>
</evidence>
<reference evidence="2 3" key="1">
    <citation type="submission" date="2020-09" db="EMBL/GenBank/DDBJ databases">
        <title>De no assembly of potato wild relative species, Solanum commersonii.</title>
        <authorList>
            <person name="Cho K."/>
        </authorList>
    </citation>
    <scope>NUCLEOTIDE SEQUENCE [LARGE SCALE GENOMIC DNA]</scope>
    <source>
        <strain evidence="2">LZ3.2</strain>
        <tissue evidence="2">Leaf</tissue>
    </source>
</reference>
<sequence>MCLNKSQVQMIVACTHAYLLNTSAMEFLIWVPLISMQGTIVKGTPQLYGSTKKRRTIWPISENEVTRTVASKFGGPHIAKEYAPNTSNYPTPRPQNQILDS</sequence>